<protein>
    <recommendedName>
        <fullName evidence="9">Holliday junction branch migration complex subunit RuvB</fullName>
        <ecNumber evidence="9">3.6.4.-</ecNumber>
    </recommendedName>
</protein>
<sequence length="359" mass="39428">MNEENDRLLSGERNAEDRQEGSLRPRRLDDFTGQKEVRENLDVFIQAARGREEAMDHVLFFGPPGLGKTTLSQIVASELGVGFRATSGPVIAKAGDLAALLTNLQPRDVLFIDEIHRLNPAVEEILYPAMEDFQLDLIIGEGPAARSVRIDLPPFTLVGATTRSGLLTTPLRDRFGIPLRLRFYEPEELVDIVARGAKLLNFDMTRDGAMEIARRSRGTPRIAGRLLRRVRDFAVVAGKSPVNAFIADAALTRLEVDNLGLDSQDRRYLTCIASNYGGGPVGVDTLAAALSEERDTIEDVIEPYLLQQGLIQRTPRGRMLGVKGFNHLGLTPPRSQAGVPMSDLFESEALKNSNDEGDA</sequence>
<keyword evidence="1 9" id="KW-0963">Cytoplasm</keyword>
<dbReference type="NCBIfam" id="NF000868">
    <property type="entry name" value="PRK00080.1"/>
    <property type="match status" value="1"/>
</dbReference>
<comment type="subcellular location">
    <subcellularLocation>
        <location evidence="9">Cytoplasm</location>
    </subcellularLocation>
</comment>
<feature type="binding site" evidence="9">
    <location>
        <position position="69"/>
    </location>
    <ligand>
        <name>ATP</name>
        <dbReference type="ChEBI" id="CHEBI:30616"/>
    </ligand>
</feature>
<dbReference type="Gene3D" id="1.10.10.10">
    <property type="entry name" value="Winged helix-like DNA-binding domain superfamily/Winged helix DNA-binding domain"/>
    <property type="match status" value="1"/>
</dbReference>
<feature type="binding site" evidence="9">
    <location>
        <position position="221"/>
    </location>
    <ligand>
        <name>ATP</name>
        <dbReference type="ChEBI" id="CHEBI:30616"/>
    </ligand>
</feature>
<dbReference type="InterPro" id="IPR036388">
    <property type="entry name" value="WH-like_DNA-bd_sf"/>
</dbReference>
<name>A0A367X4K6_9PROT</name>
<dbReference type="AlphaFoldDB" id="A0A367X4K6"/>
<comment type="domain">
    <text evidence="9">Has 3 domains, the large (RuvB-L) and small ATPase (RuvB-S) domains and the C-terminal head (RuvB-H) domain. The head domain binds DNA, while the ATPase domains jointly bind ATP, ADP or are empty depending on the state of the subunit in the translocation cycle. During a single DNA translocation step the structure of each domain remains the same, but their relative positions change.</text>
</comment>
<feature type="binding site" evidence="9">
    <location>
        <position position="65"/>
    </location>
    <ligand>
        <name>ATP</name>
        <dbReference type="ChEBI" id="CHEBI:30616"/>
    </ligand>
</feature>
<feature type="binding site" evidence="9">
    <location>
        <position position="294"/>
    </location>
    <ligand>
        <name>DNA</name>
        <dbReference type="ChEBI" id="CHEBI:16991"/>
    </ligand>
</feature>
<dbReference type="Pfam" id="PF05491">
    <property type="entry name" value="WHD_RuvB"/>
    <property type="match status" value="1"/>
</dbReference>
<dbReference type="CDD" id="cd00009">
    <property type="entry name" value="AAA"/>
    <property type="match status" value="1"/>
</dbReference>
<dbReference type="EMBL" id="JPWH01000010">
    <property type="protein sequence ID" value="RCK48606.1"/>
    <property type="molecule type" value="Genomic_DNA"/>
</dbReference>
<keyword evidence="7 9" id="KW-0233">DNA recombination</keyword>
<keyword evidence="12" id="KW-0347">Helicase</keyword>
<comment type="caution">
    <text evidence="9">Lacks conserved residue(s) required for the propagation of feature annotation.</text>
</comment>
<evidence type="ECO:0000259" key="11">
    <source>
        <dbReference type="SMART" id="SM00382"/>
    </source>
</evidence>
<proteinExistence type="inferred from homology"/>
<feature type="binding site" evidence="9">
    <location>
        <position position="24"/>
    </location>
    <ligand>
        <name>ATP</name>
        <dbReference type="ChEBI" id="CHEBI:30616"/>
    </ligand>
</feature>
<dbReference type="SUPFAM" id="SSF52540">
    <property type="entry name" value="P-loop containing nucleoside triphosphate hydrolases"/>
    <property type="match status" value="1"/>
</dbReference>
<evidence type="ECO:0000256" key="6">
    <source>
        <dbReference type="ARBA" id="ARBA00023125"/>
    </source>
</evidence>
<evidence type="ECO:0000256" key="4">
    <source>
        <dbReference type="ARBA" id="ARBA00022801"/>
    </source>
</evidence>
<dbReference type="InterPro" id="IPR003593">
    <property type="entry name" value="AAA+_ATPase"/>
</dbReference>
<dbReference type="STRING" id="502049.TH15_18685"/>
<dbReference type="GO" id="GO:0016887">
    <property type="term" value="F:ATP hydrolysis activity"/>
    <property type="evidence" value="ECO:0007669"/>
    <property type="project" value="RHEA"/>
</dbReference>
<evidence type="ECO:0000313" key="12">
    <source>
        <dbReference type="EMBL" id="RCK48606.1"/>
    </source>
</evidence>
<dbReference type="RefSeq" id="WP_114088785.1">
    <property type="nucleotide sequence ID" value="NZ_JPWH01000010.1"/>
</dbReference>
<dbReference type="SMART" id="SM00382">
    <property type="entry name" value="AAA"/>
    <property type="match status" value="1"/>
</dbReference>
<feature type="binding site" evidence="9">
    <location>
        <position position="174"/>
    </location>
    <ligand>
        <name>ATP</name>
        <dbReference type="ChEBI" id="CHEBI:30616"/>
    </ligand>
</feature>
<dbReference type="InterPro" id="IPR036390">
    <property type="entry name" value="WH_DNA-bd_sf"/>
</dbReference>
<dbReference type="Pfam" id="PF05496">
    <property type="entry name" value="RuvB_N"/>
    <property type="match status" value="1"/>
</dbReference>
<dbReference type="GO" id="GO:0005524">
    <property type="term" value="F:ATP binding"/>
    <property type="evidence" value="ECO:0007669"/>
    <property type="project" value="UniProtKB-UniRule"/>
</dbReference>
<feature type="binding site" evidence="9">
    <location>
        <position position="69"/>
    </location>
    <ligand>
        <name>Mg(2+)</name>
        <dbReference type="ChEBI" id="CHEBI:18420"/>
    </ligand>
</feature>
<comment type="function">
    <text evidence="9">The RuvA-RuvB-RuvC complex processes Holliday junction (HJ) DNA during genetic recombination and DNA repair, while the RuvA-RuvB complex plays an important role in the rescue of blocked DNA replication forks via replication fork reversal (RFR). RuvA specifically binds to HJ cruciform DNA, conferring on it an open structure. The RuvB hexamer acts as an ATP-dependent pump, pulling dsDNA into and through the RuvAB complex. RuvB forms 2 homohexamers on either side of HJ DNA bound by 1 or 2 RuvA tetramers; 4 subunits per hexamer contact DNA at a time. Coordinated motions by a converter formed by DNA-disengaged RuvB subunits stimulates ATP hydrolysis and nucleotide exchange. Immobilization of the converter enables RuvB to convert the ATP-contained energy into a lever motion, pulling 2 nucleotides of DNA out of the RuvA tetramer per ATP hydrolyzed, thus driving DNA branch migration. The RuvB motors rotate together with the DNA substrate, which together with the progressing nucleotide cycle form the mechanistic basis for DNA recombination by continuous HJ branch migration. Branch migration allows RuvC to scan DNA until it finds its consensus sequence, where it cleaves and resolves cruciform DNA.</text>
</comment>
<comment type="catalytic activity">
    <reaction evidence="9">
        <text>ATP + H2O = ADP + phosphate + H(+)</text>
        <dbReference type="Rhea" id="RHEA:13065"/>
        <dbReference type="ChEBI" id="CHEBI:15377"/>
        <dbReference type="ChEBI" id="CHEBI:15378"/>
        <dbReference type="ChEBI" id="CHEBI:30616"/>
        <dbReference type="ChEBI" id="CHEBI:43474"/>
        <dbReference type="ChEBI" id="CHEBI:456216"/>
    </reaction>
</comment>
<feature type="binding site" evidence="9">
    <location>
        <position position="184"/>
    </location>
    <ligand>
        <name>ATP</name>
        <dbReference type="ChEBI" id="CHEBI:30616"/>
    </ligand>
</feature>
<dbReference type="InterPro" id="IPR008824">
    <property type="entry name" value="RuvB-like_N"/>
</dbReference>
<accession>A0A367X4K6</accession>
<evidence type="ECO:0000256" key="8">
    <source>
        <dbReference type="ARBA" id="ARBA00023204"/>
    </source>
</evidence>
<dbReference type="InterPro" id="IPR004605">
    <property type="entry name" value="DNA_helicase_Holl-junc_RuvB"/>
</dbReference>
<keyword evidence="8 9" id="KW-0234">DNA repair</keyword>
<keyword evidence="3 9" id="KW-0227">DNA damage</keyword>
<feature type="binding site" evidence="9">
    <location>
        <position position="318"/>
    </location>
    <ligand>
        <name>DNA</name>
        <dbReference type="ChEBI" id="CHEBI:16991"/>
    </ligand>
</feature>
<feature type="region of interest" description="Disordered" evidence="10">
    <location>
        <begin position="1"/>
        <end position="28"/>
    </location>
</feature>
<dbReference type="PANTHER" id="PTHR42848">
    <property type="match status" value="1"/>
</dbReference>
<dbReference type="GO" id="GO:0005737">
    <property type="term" value="C:cytoplasm"/>
    <property type="evidence" value="ECO:0007669"/>
    <property type="project" value="UniProtKB-SubCell"/>
</dbReference>
<evidence type="ECO:0000256" key="1">
    <source>
        <dbReference type="ARBA" id="ARBA00022490"/>
    </source>
</evidence>
<evidence type="ECO:0000256" key="9">
    <source>
        <dbReference type="HAMAP-Rule" id="MF_00016"/>
    </source>
</evidence>
<comment type="subunit">
    <text evidence="9">Homohexamer. Forms an RuvA(8)-RuvB(12)-Holliday junction (HJ) complex. HJ DNA is sandwiched between 2 RuvA tetramers; dsDNA enters through RuvA and exits via RuvB. An RuvB hexamer assembles on each DNA strand where it exits the tetramer. Each RuvB hexamer is contacted by two RuvA subunits (via domain III) on 2 adjacent RuvB subunits; this complex drives branch migration. In the full resolvosome a probable DNA-RuvA(4)-RuvB(12)-RuvC(2) complex forms which resolves the HJ.</text>
</comment>
<feature type="binding site" evidence="9">
    <location>
        <position position="313"/>
    </location>
    <ligand>
        <name>DNA</name>
        <dbReference type="ChEBI" id="CHEBI:16991"/>
    </ligand>
</feature>
<dbReference type="Gene3D" id="3.40.50.300">
    <property type="entry name" value="P-loop containing nucleotide triphosphate hydrolases"/>
    <property type="match status" value="1"/>
</dbReference>
<feature type="domain" description="AAA+ ATPase" evidence="11">
    <location>
        <begin position="54"/>
        <end position="181"/>
    </location>
</feature>
<dbReference type="OrthoDB" id="9804478at2"/>
<evidence type="ECO:0000256" key="7">
    <source>
        <dbReference type="ARBA" id="ARBA00023172"/>
    </source>
</evidence>
<dbReference type="GO" id="GO:0006310">
    <property type="term" value="P:DNA recombination"/>
    <property type="evidence" value="ECO:0007669"/>
    <property type="project" value="UniProtKB-UniRule"/>
</dbReference>
<dbReference type="InterPro" id="IPR041445">
    <property type="entry name" value="AAA_lid_4"/>
</dbReference>
<comment type="caution">
    <text evidence="12">The sequence shown here is derived from an EMBL/GenBank/DDBJ whole genome shotgun (WGS) entry which is preliminary data.</text>
</comment>
<evidence type="ECO:0000256" key="10">
    <source>
        <dbReference type="SAM" id="MobiDB-lite"/>
    </source>
</evidence>
<organism evidence="12 13">
    <name type="scientific">Thalassospira profundimaris</name>
    <dbReference type="NCBI Taxonomy" id="502049"/>
    <lineage>
        <taxon>Bacteria</taxon>
        <taxon>Pseudomonadati</taxon>
        <taxon>Pseudomonadota</taxon>
        <taxon>Alphaproteobacteria</taxon>
        <taxon>Rhodospirillales</taxon>
        <taxon>Thalassospiraceae</taxon>
        <taxon>Thalassospira</taxon>
    </lineage>
</organism>
<gene>
    <name evidence="9" type="primary">ruvB</name>
    <name evidence="12" type="ORF">TH25_13335</name>
</gene>
<dbReference type="InterPro" id="IPR027417">
    <property type="entry name" value="P-loop_NTPase"/>
</dbReference>
<dbReference type="HAMAP" id="MF_00016">
    <property type="entry name" value="DNA_HJ_migration_RuvB"/>
    <property type="match status" value="1"/>
</dbReference>
<keyword evidence="4 9" id="KW-0378">Hydrolase</keyword>
<feature type="binding site" evidence="9">
    <location>
        <position position="70"/>
    </location>
    <ligand>
        <name>ATP</name>
        <dbReference type="ChEBI" id="CHEBI:30616"/>
    </ligand>
</feature>
<dbReference type="Proteomes" id="UP000252517">
    <property type="component" value="Unassembled WGS sequence"/>
</dbReference>
<dbReference type="GO" id="GO:0000400">
    <property type="term" value="F:four-way junction DNA binding"/>
    <property type="evidence" value="ECO:0007669"/>
    <property type="project" value="UniProtKB-UniRule"/>
</dbReference>
<dbReference type="InterPro" id="IPR008823">
    <property type="entry name" value="RuvB_wg_C"/>
</dbReference>
<evidence type="ECO:0000313" key="13">
    <source>
        <dbReference type="Proteomes" id="UP000252517"/>
    </source>
</evidence>
<comment type="similarity">
    <text evidence="9">Belongs to the RuvB family.</text>
</comment>
<dbReference type="EC" id="3.6.4.-" evidence="9"/>
<evidence type="ECO:0000256" key="2">
    <source>
        <dbReference type="ARBA" id="ARBA00022741"/>
    </source>
</evidence>
<feature type="region of interest" description="Small ATPAse domain (RuvB-S)" evidence="9">
    <location>
        <begin position="185"/>
        <end position="255"/>
    </location>
</feature>
<dbReference type="PANTHER" id="PTHR42848:SF1">
    <property type="entry name" value="HOLLIDAY JUNCTION BRANCH MIGRATION COMPLEX SUBUNIT RUVB"/>
    <property type="match status" value="1"/>
</dbReference>
<reference evidence="12 13" key="1">
    <citation type="submission" date="2014-07" db="EMBL/GenBank/DDBJ databases">
        <title>Draft genome sequence of Thalassospira profundimaris S25-3-2.</title>
        <authorList>
            <person name="Lai Q."/>
            <person name="Shao Z."/>
        </authorList>
    </citation>
    <scope>NUCLEOTIDE SEQUENCE [LARGE SCALE GENOMIC DNA]</scope>
    <source>
        <strain evidence="12 13">S25-3-2</strain>
    </source>
</reference>
<feature type="binding site" evidence="9">
    <location>
        <position position="68"/>
    </location>
    <ligand>
        <name>ATP</name>
        <dbReference type="ChEBI" id="CHEBI:30616"/>
    </ligand>
</feature>
<feature type="binding site" evidence="9">
    <location>
        <begin position="131"/>
        <end position="133"/>
    </location>
    <ligand>
        <name>ATP</name>
        <dbReference type="ChEBI" id="CHEBI:30616"/>
    </ligand>
</feature>
<keyword evidence="5 9" id="KW-0067">ATP-binding</keyword>
<dbReference type="Pfam" id="PF17864">
    <property type="entry name" value="AAA_lid_4"/>
    <property type="match status" value="1"/>
</dbReference>
<evidence type="ECO:0000256" key="3">
    <source>
        <dbReference type="ARBA" id="ARBA00022763"/>
    </source>
</evidence>
<dbReference type="SUPFAM" id="SSF46785">
    <property type="entry name" value="Winged helix' DNA-binding domain"/>
    <property type="match status" value="1"/>
</dbReference>
<feature type="binding site" evidence="9">
    <location>
        <position position="23"/>
    </location>
    <ligand>
        <name>ATP</name>
        <dbReference type="ChEBI" id="CHEBI:30616"/>
    </ligand>
</feature>
<evidence type="ECO:0000256" key="5">
    <source>
        <dbReference type="ARBA" id="ARBA00022840"/>
    </source>
</evidence>
<dbReference type="GO" id="GO:0009378">
    <property type="term" value="F:four-way junction helicase activity"/>
    <property type="evidence" value="ECO:0007669"/>
    <property type="project" value="InterPro"/>
</dbReference>
<dbReference type="GO" id="GO:0048476">
    <property type="term" value="C:Holliday junction resolvase complex"/>
    <property type="evidence" value="ECO:0007669"/>
    <property type="project" value="UniProtKB-UniRule"/>
</dbReference>
<keyword evidence="6 9" id="KW-0238">DNA-binding</keyword>
<dbReference type="GO" id="GO:0006281">
    <property type="term" value="P:DNA repair"/>
    <property type="evidence" value="ECO:0007669"/>
    <property type="project" value="UniProtKB-UniRule"/>
</dbReference>
<feature type="region of interest" description="Head domain (RuvB-H)" evidence="9">
    <location>
        <begin position="258"/>
        <end position="359"/>
    </location>
</feature>
<keyword evidence="2 9" id="KW-0547">Nucleotide-binding</keyword>
<dbReference type="Gene3D" id="1.10.8.60">
    <property type="match status" value="1"/>
</dbReference>
<dbReference type="NCBIfam" id="TIGR00635">
    <property type="entry name" value="ruvB"/>
    <property type="match status" value="1"/>
</dbReference>